<dbReference type="STRING" id="97331.A0A436ZUF6"/>
<dbReference type="Gene3D" id="1.10.1200.120">
    <property type="entry name" value="Large-conductance mechanosensitive channel, MscL, domain 1"/>
    <property type="match status" value="1"/>
</dbReference>
<dbReference type="VEuPathDB" id="FungiDB:DFL_007016"/>
<protein>
    <recommendedName>
        <fullName evidence="8">Large-conductance mechanosensitive channel</fullName>
    </recommendedName>
</protein>
<dbReference type="OrthoDB" id="10010920at2759"/>
<dbReference type="RefSeq" id="XP_067488138.1">
    <property type="nucleotide sequence ID" value="XM_067636532.1"/>
</dbReference>
<evidence type="ECO:0008006" key="8">
    <source>
        <dbReference type="Google" id="ProtNLM"/>
    </source>
</evidence>
<comment type="caution">
    <text evidence="6">The sequence shown here is derived from an EMBL/GenBank/DDBJ whole genome shotgun (WGS) entry which is preliminary data.</text>
</comment>
<feature type="transmembrane region" description="Helical" evidence="5">
    <location>
        <begin position="62"/>
        <end position="88"/>
    </location>
</feature>
<dbReference type="InterPro" id="IPR037673">
    <property type="entry name" value="MSC/AndL"/>
</dbReference>
<dbReference type="AlphaFoldDB" id="A0A436ZUF6"/>
<dbReference type="PANTHER" id="PTHR30266:SF2">
    <property type="entry name" value="LARGE-CONDUCTANCE MECHANOSENSITIVE CHANNEL"/>
    <property type="match status" value="1"/>
</dbReference>
<dbReference type="GO" id="GO:0008381">
    <property type="term" value="F:mechanosensitive monoatomic ion channel activity"/>
    <property type="evidence" value="ECO:0007669"/>
    <property type="project" value="TreeGrafter"/>
</dbReference>
<keyword evidence="3 5" id="KW-1133">Transmembrane helix</keyword>
<evidence type="ECO:0000313" key="7">
    <source>
        <dbReference type="Proteomes" id="UP000283090"/>
    </source>
</evidence>
<dbReference type="GeneID" id="93589327"/>
<reference evidence="6 7" key="1">
    <citation type="submission" date="2019-01" db="EMBL/GenBank/DDBJ databases">
        <title>Intercellular communication is required for trap formation in the nematode-trapping fungus Duddingtonia flagrans.</title>
        <authorList>
            <person name="Youssar L."/>
            <person name="Wernet V."/>
            <person name="Hensel N."/>
            <person name="Hildebrandt H.-G."/>
            <person name="Fischer R."/>
        </authorList>
    </citation>
    <scope>NUCLEOTIDE SEQUENCE [LARGE SCALE GENOMIC DNA]</scope>
    <source>
        <strain evidence="6 7">CBS H-5679</strain>
    </source>
</reference>
<feature type="transmembrane region" description="Helical" evidence="5">
    <location>
        <begin position="139"/>
        <end position="159"/>
    </location>
</feature>
<dbReference type="GO" id="GO:0016020">
    <property type="term" value="C:membrane"/>
    <property type="evidence" value="ECO:0007669"/>
    <property type="project" value="UniProtKB-SubCell"/>
</dbReference>
<proteinExistence type="predicted"/>
<dbReference type="EMBL" id="SAEB01000009">
    <property type="protein sequence ID" value="RVD82594.1"/>
    <property type="molecule type" value="Genomic_DNA"/>
</dbReference>
<dbReference type="SUPFAM" id="SSF81330">
    <property type="entry name" value="Gated mechanosensitive channel"/>
    <property type="match status" value="1"/>
</dbReference>
<dbReference type="InterPro" id="IPR036019">
    <property type="entry name" value="MscL_channel"/>
</dbReference>
<comment type="subcellular location">
    <subcellularLocation>
        <location evidence="1">Membrane</location>
        <topology evidence="1">Multi-pass membrane protein</topology>
    </subcellularLocation>
</comment>
<evidence type="ECO:0000256" key="1">
    <source>
        <dbReference type="ARBA" id="ARBA00004141"/>
    </source>
</evidence>
<name>A0A436ZUF6_ARTFL</name>
<evidence type="ECO:0000256" key="2">
    <source>
        <dbReference type="ARBA" id="ARBA00022692"/>
    </source>
</evidence>
<dbReference type="Pfam" id="PF01741">
    <property type="entry name" value="MscL"/>
    <property type="match status" value="1"/>
</dbReference>
<gene>
    <name evidence="6" type="ORF">DFL_007016</name>
</gene>
<evidence type="ECO:0000256" key="5">
    <source>
        <dbReference type="SAM" id="Phobius"/>
    </source>
</evidence>
<sequence>MKFIRSFDLALFIKPLQTPFMINMPSSIDTESLPLINRGRDAVRRVSSVWAGFRDFALRDNVLEVAVGLIVASAFTSVVNSLVADIILPPISLMWQQSLAENFIVLKQGHNSTAHYNTFQQAQDDGAITWNYGHFLEKFIQFLLLGVTLYALAKFYSLFSSEAIIKYQTKCPACKKDISAKAKRCPFCTSWQDGSELNNH</sequence>
<evidence type="ECO:0000256" key="4">
    <source>
        <dbReference type="ARBA" id="ARBA00023136"/>
    </source>
</evidence>
<keyword evidence="7" id="KW-1185">Reference proteome</keyword>
<accession>A0A436ZUF6</accession>
<keyword evidence="2 5" id="KW-0812">Transmembrane</keyword>
<organism evidence="6 7">
    <name type="scientific">Arthrobotrys flagrans</name>
    <name type="common">Nematode-trapping fungus</name>
    <name type="synonym">Trichothecium flagrans</name>
    <dbReference type="NCBI Taxonomy" id="97331"/>
    <lineage>
        <taxon>Eukaryota</taxon>
        <taxon>Fungi</taxon>
        <taxon>Dikarya</taxon>
        <taxon>Ascomycota</taxon>
        <taxon>Pezizomycotina</taxon>
        <taxon>Orbiliomycetes</taxon>
        <taxon>Orbiliales</taxon>
        <taxon>Orbiliaceae</taxon>
        <taxon>Arthrobotrys</taxon>
    </lineage>
</organism>
<dbReference type="PANTHER" id="PTHR30266">
    <property type="entry name" value="MECHANOSENSITIVE CHANNEL MSCL"/>
    <property type="match status" value="1"/>
</dbReference>
<keyword evidence="4 5" id="KW-0472">Membrane</keyword>
<dbReference type="Proteomes" id="UP000283090">
    <property type="component" value="Unassembled WGS sequence"/>
</dbReference>
<evidence type="ECO:0000313" key="6">
    <source>
        <dbReference type="EMBL" id="RVD82594.1"/>
    </source>
</evidence>
<evidence type="ECO:0000256" key="3">
    <source>
        <dbReference type="ARBA" id="ARBA00022989"/>
    </source>
</evidence>